<reference evidence="2 3" key="1">
    <citation type="submission" date="2017-12" db="EMBL/GenBank/DDBJ databases">
        <title>Streptomyces populusis sp. nov., a novel endophytic actinobacterium isolated from stems of Populus adenopoda Maxim.</title>
        <authorList>
            <person name="Wang Z."/>
        </authorList>
    </citation>
    <scope>NUCLEOTIDE SEQUENCE [LARGE SCALE GENOMIC DNA]</scope>
    <source>
        <strain evidence="2 3">A249</strain>
    </source>
</reference>
<dbReference type="CDD" id="cd08861">
    <property type="entry name" value="OtcD1_ARO-CYC_like"/>
    <property type="match status" value="2"/>
</dbReference>
<dbReference type="Proteomes" id="UP000236178">
    <property type="component" value="Unassembled WGS sequence"/>
</dbReference>
<protein>
    <submittedName>
        <fullName evidence="2">Cyclase</fullName>
    </submittedName>
</protein>
<evidence type="ECO:0000259" key="1">
    <source>
        <dbReference type="Pfam" id="PF03364"/>
    </source>
</evidence>
<dbReference type="InterPro" id="IPR023393">
    <property type="entry name" value="START-like_dom_sf"/>
</dbReference>
<dbReference type="InterPro" id="IPR005031">
    <property type="entry name" value="COQ10_START"/>
</dbReference>
<dbReference type="Pfam" id="PF03364">
    <property type="entry name" value="Polyketide_cyc"/>
    <property type="match status" value="1"/>
</dbReference>
<keyword evidence="3" id="KW-1185">Reference proteome</keyword>
<dbReference type="EMBL" id="PJOS01000006">
    <property type="protein sequence ID" value="PKT74072.1"/>
    <property type="molecule type" value="Genomic_DNA"/>
</dbReference>
<dbReference type="Pfam" id="PF10604">
    <property type="entry name" value="Polyketide_cyc2"/>
    <property type="match status" value="1"/>
</dbReference>
<gene>
    <name evidence="2" type="ORF">CW362_05325</name>
</gene>
<dbReference type="AlphaFoldDB" id="A0A2I0SVY9"/>
<evidence type="ECO:0000313" key="3">
    <source>
        <dbReference type="Proteomes" id="UP000236178"/>
    </source>
</evidence>
<comment type="caution">
    <text evidence="2">The sequence shown here is derived from an EMBL/GenBank/DDBJ whole genome shotgun (WGS) entry which is preliminary data.</text>
</comment>
<evidence type="ECO:0000313" key="2">
    <source>
        <dbReference type="EMBL" id="PKT74072.1"/>
    </source>
</evidence>
<dbReference type="OrthoDB" id="3419705at2"/>
<dbReference type="Gene3D" id="3.30.530.20">
    <property type="match status" value="2"/>
</dbReference>
<name>A0A2I0SVY9_9ACTN</name>
<dbReference type="SUPFAM" id="SSF55961">
    <property type="entry name" value="Bet v1-like"/>
    <property type="match status" value="2"/>
</dbReference>
<feature type="domain" description="Coenzyme Q-binding protein COQ10 START" evidence="1">
    <location>
        <begin position="170"/>
        <end position="280"/>
    </location>
</feature>
<organism evidence="2 3">
    <name type="scientific">Streptomyces populi</name>
    <dbReference type="NCBI Taxonomy" id="2058924"/>
    <lineage>
        <taxon>Bacteria</taxon>
        <taxon>Bacillati</taxon>
        <taxon>Actinomycetota</taxon>
        <taxon>Actinomycetes</taxon>
        <taxon>Kitasatosporales</taxon>
        <taxon>Streptomycetaceae</taxon>
        <taxon>Streptomyces</taxon>
    </lineage>
</organism>
<proteinExistence type="predicted"/>
<sequence length="319" mass="34466">MTDVRHTIVTTAAPRTLYALLADTALWPVNFSPTVHVEQLERPEGDGGTERIRIWALAGDTVKAWTSRRELDPEGLRIGFRQEVSQPPVASMSGAWRLRALPDGGTEITLDHGYRAVGDDPAALAWIAEVTDRNSRAELANLKSLSERAAAQPAHRLTFEDTVLVEGGRADDAYAFLHEASRWPDRLPHVSRMDLVEDETGVQVMEMDSITAAGDRHTTKSVRVCFAGERIVYKQTVVPPLLAAHTGEWRVTAVDGGVAITSQHTVVIAPEAVAGVLGDTATVADALEFARTALTGNSRITLEHARAFAQGDPALALGD</sequence>
<accession>A0A2I0SVY9</accession>
<dbReference type="RefSeq" id="WP_103548172.1">
    <property type="nucleotide sequence ID" value="NZ_JBHJSK010000019.1"/>
</dbReference>
<dbReference type="InterPro" id="IPR019587">
    <property type="entry name" value="Polyketide_cyclase/dehydratase"/>
</dbReference>